<reference evidence="2" key="1">
    <citation type="submission" date="2022-10" db="EMBL/GenBank/DDBJ databases">
        <title>Culturing micro-colonial fungi from biological soil crusts in the Mojave desert and describing Neophaeococcomyces mojavensis, and introducing the new genera and species Taxawa tesnikishii.</title>
        <authorList>
            <person name="Kurbessoian T."/>
            <person name="Stajich J.E."/>
        </authorList>
    </citation>
    <scope>NUCLEOTIDE SEQUENCE</scope>
    <source>
        <strain evidence="2">TK_41</strain>
    </source>
</reference>
<name>A0AA38X9Y5_9EURO</name>
<protein>
    <submittedName>
        <fullName evidence="2">Uncharacterized protein</fullName>
    </submittedName>
</protein>
<feature type="compositionally biased region" description="Basic and acidic residues" evidence="1">
    <location>
        <begin position="188"/>
        <end position="199"/>
    </location>
</feature>
<sequence>MADSDFLPPYNALFPEEETNVVVNGRRRFTTITLREIYYPAGCPCHPKEKKLSKKAGKSAARLPMARARTTFLHRAVSEPQQRELVTFKQHEHQRGFECDRSTGFDSPVRRFEILKSTPLGVVFPQNVYFSVKDLDAGIAHSGYSSNLSSDKPVFITNELKWWKQKYVLPPSFELFRGGDQGVGSRKPTNEPRRSHSDEITGLPPASTHDGITVNHDSTHTRVGAGDPESYPLAKIKYRGWEGVTHFGVSLTLYNITPDMHYQNDFSNNLTQDFDSGPNIRSQYSIVRKGLKREYIFVPGNRKWRSPSSSEKNSLLSKSALDDTFPVVHGNLILEDSEANIVAVYKQRRDYEVLGNLTVFSNHVSGPRQDGRNEQEGKITVEAVVGSCLAIVVYERIGWQNLWGN</sequence>
<keyword evidence="3" id="KW-1185">Reference proteome</keyword>
<dbReference type="EMBL" id="JAPDRK010000008">
    <property type="protein sequence ID" value="KAJ9609533.1"/>
    <property type="molecule type" value="Genomic_DNA"/>
</dbReference>
<evidence type="ECO:0000256" key="1">
    <source>
        <dbReference type="SAM" id="MobiDB-lite"/>
    </source>
</evidence>
<dbReference type="AlphaFoldDB" id="A0AA38X9Y5"/>
<evidence type="ECO:0000313" key="2">
    <source>
        <dbReference type="EMBL" id="KAJ9609533.1"/>
    </source>
</evidence>
<comment type="caution">
    <text evidence="2">The sequence shown here is derived from an EMBL/GenBank/DDBJ whole genome shotgun (WGS) entry which is preliminary data.</text>
</comment>
<feature type="region of interest" description="Disordered" evidence="1">
    <location>
        <begin position="179"/>
        <end position="226"/>
    </location>
</feature>
<accession>A0AA38X9Y5</accession>
<dbReference type="Proteomes" id="UP001172673">
    <property type="component" value="Unassembled WGS sequence"/>
</dbReference>
<evidence type="ECO:0000313" key="3">
    <source>
        <dbReference type="Proteomes" id="UP001172673"/>
    </source>
</evidence>
<organism evidence="2 3">
    <name type="scientific">Cladophialophora chaetospira</name>
    <dbReference type="NCBI Taxonomy" id="386627"/>
    <lineage>
        <taxon>Eukaryota</taxon>
        <taxon>Fungi</taxon>
        <taxon>Dikarya</taxon>
        <taxon>Ascomycota</taxon>
        <taxon>Pezizomycotina</taxon>
        <taxon>Eurotiomycetes</taxon>
        <taxon>Chaetothyriomycetidae</taxon>
        <taxon>Chaetothyriales</taxon>
        <taxon>Herpotrichiellaceae</taxon>
        <taxon>Cladophialophora</taxon>
    </lineage>
</organism>
<proteinExistence type="predicted"/>
<gene>
    <name evidence="2" type="ORF">H2200_005860</name>
</gene>